<protein>
    <submittedName>
        <fullName evidence="1">Unplaced genomic scaffold K443scaffold_442, whole genome shotgun sequence</fullName>
    </submittedName>
</protein>
<evidence type="ECO:0000313" key="2">
    <source>
        <dbReference type="Proteomes" id="UP000054477"/>
    </source>
</evidence>
<reference evidence="2" key="2">
    <citation type="submission" date="2015-01" db="EMBL/GenBank/DDBJ databases">
        <title>Evolutionary Origins and Diversification of the Mycorrhizal Mutualists.</title>
        <authorList>
            <consortium name="DOE Joint Genome Institute"/>
            <consortium name="Mycorrhizal Genomics Consortium"/>
            <person name="Kohler A."/>
            <person name="Kuo A."/>
            <person name="Nagy L.G."/>
            <person name="Floudas D."/>
            <person name="Copeland A."/>
            <person name="Barry K.W."/>
            <person name="Cichocki N."/>
            <person name="Veneault-Fourrey C."/>
            <person name="LaButti K."/>
            <person name="Lindquist E.A."/>
            <person name="Lipzen A."/>
            <person name="Lundell T."/>
            <person name="Morin E."/>
            <person name="Murat C."/>
            <person name="Riley R."/>
            <person name="Ohm R."/>
            <person name="Sun H."/>
            <person name="Tunlid A."/>
            <person name="Henrissat B."/>
            <person name="Grigoriev I.V."/>
            <person name="Hibbett D.S."/>
            <person name="Martin F."/>
        </authorList>
    </citation>
    <scope>NUCLEOTIDE SEQUENCE [LARGE SCALE GENOMIC DNA]</scope>
    <source>
        <strain evidence="2">LaAM-08-1</strain>
    </source>
</reference>
<sequence>MSFFTESISRKIPIGKKACTVGLTESASNFQALRAVSSISRSLALIWFSTPDTHSLYAFSAVAAHAASSTPSNTSPVPQASQ</sequence>
<accession>A0A0C9WN76</accession>
<evidence type="ECO:0000313" key="1">
    <source>
        <dbReference type="EMBL" id="KIJ91705.1"/>
    </source>
</evidence>
<dbReference type="EMBL" id="KN838977">
    <property type="protein sequence ID" value="KIJ91705.1"/>
    <property type="molecule type" value="Genomic_DNA"/>
</dbReference>
<dbReference type="HOGENOM" id="CLU_2558640_0_0_1"/>
<dbReference type="AlphaFoldDB" id="A0A0C9WN76"/>
<organism evidence="1 2">
    <name type="scientific">Laccaria amethystina LaAM-08-1</name>
    <dbReference type="NCBI Taxonomy" id="1095629"/>
    <lineage>
        <taxon>Eukaryota</taxon>
        <taxon>Fungi</taxon>
        <taxon>Dikarya</taxon>
        <taxon>Basidiomycota</taxon>
        <taxon>Agaricomycotina</taxon>
        <taxon>Agaricomycetes</taxon>
        <taxon>Agaricomycetidae</taxon>
        <taxon>Agaricales</taxon>
        <taxon>Agaricineae</taxon>
        <taxon>Hydnangiaceae</taxon>
        <taxon>Laccaria</taxon>
    </lineage>
</organism>
<name>A0A0C9WN76_9AGAR</name>
<keyword evidence="2" id="KW-1185">Reference proteome</keyword>
<dbReference type="Proteomes" id="UP000054477">
    <property type="component" value="Unassembled WGS sequence"/>
</dbReference>
<gene>
    <name evidence="1" type="ORF">K443DRAFT_14179</name>
</gene>
<proteinExistence type="predicted"/>
<reference evidence="1 2" key="1">
    <citation type="submission" date="2014-04" db="EMBL/GenBank/DDBJ databases">
        <authorList>
            <consortium name="DOE Joint Genome Institute"/>
            <person name="Kuo A."/>
            <person name="Kohler A."/>
            <person name="Nagy L.G."/>
            <person name="Floudas D."/>
            <person name="Copeland A."/>
            <person name="Barry K.W."/>
            <person name="Cichocki N."/>
            <person name="Veneault-Fourrey C."/>
            <person name="LaButti K."/>
            <person name="Lindquist E.A."/>
            <person name="Lipzen A."/>
            <person name="Lundell T."/>
            <person name="Morin E."/>
            <person name="Murat C."/>
            <person name="Sun H."/>
            <person name="Tunlid A."/>
            <person name="Henrissat B."/>
            <person name="Grigoriev I.V."/>
            <person name="Hibbett D.S."/>
            <person name="Martin F."/>
            <person name="Nordberg H.P."/>
            <person name="Cantor M.N."/>
            <person name="Hua S.X."/>
        </authorList>
    </citation>
    <scope>NUCLEOTIDE SEQUENCE [LARGE SCALE GENOMIC DNA]</scope>
    <source>
        <strain evidence="1 2">LaAM-08-1</strain>
    </source>
</reference>